<dbReference type="Pfam" id="PF13556">
    <property type="entry name" value="HTH_30"/>
    <property type="match status" value="1"/>
</dbReference>
<dbReference type="InterPro" id="IPR012914">
    <property type="entry name" value="PucR_dom"/>
</dbReference>
<evidence type="ECO:0000313" key="5">
    <source>
        <dbReference type="EMBL" id="QHB50958.1"/>
    </source>
</evidence>
<dbReference type="Gene3D" id="1.10.10.2840">
    <property type="entry name" value="PucR C-terminal helix-turn-helix domain"/>
    <property type="match status" value="1"/>
</dbReference>
<feature type="domain" description="Purine catabolism PurC-like" evidence="2">
    <location>
        <begin position="7"/>
        <end position="126"/>
    </location>
</feature>
<dbReference type="Proteomes" id="UP000465035">
    <property type="component" value="Chromosome"/>
</dbReference>
<evidence type="ECO:0000256" key="1">
    <source>
        <dbReference type="ARBA" id="ARBA00006754"/>
    </source>
</evidence>
<name>A0A6P1E2X1_LENHI</name>
<dbReference type="PANTHER" id="PTHR33744">
    <property type="entry name" value="CARBOHYDRATE DIACID REGULATOR"/>
    <property type="match status" value="1"/>
</dbReference>
<feature type="domain" description="CdaR GGDEF-like" evidence="4">
    <location>
        <begin position="293"/>
        <end position="423"/>
    </location>
</feature>
<comment type="similarity">
    <text evidence="1">Belongs to the CdaR family.</text>
</comment>
<dbReference type="InterPro" id="IPR042070">
    <property type="entry name" value="PucR_C-HTH_sf"/>
</dbReference>
<accession>A0A6P1E2X1</accession>
<protein>
    <submittedName>
        <fullName evidence="5">PucR family transcriptional regulator</fullName>
    </submittedName>
</protein>
<evidence type="ECO:0000259" key="3">
    <source>
        <dbReference type="Pfam" id="PF13556"/>
    </source>
</evidence>
<dbReference type="Pfam" id="PF07905">
    <property type="entry name" value="PucR"/>
    <property type="match status" value="1"/>
</dbReference>
<dbReference type="AlphaFoldDB" id="A0A6P1E2X1"/>
<dbReference type="EMBL" id="CP047121">
    <property type="protein sequence ID" value="QHB50958.1"/>
    <property type="molecule type" value="Genomic_DNA"/>
</dbReference>
<dbReference type="Pfam" id="PF17853">
    <property type="entry name" value="GGDEF_2"/>
    <property type="match status" value="1"/>
</dbReference>
<dbReference type="InterPro" id="IPR041522">
    <property type="entry name" value="CdaR_GGDEF"/>
</dbReference>
<proteinExistence type="inferred from homology"/>
<evidence type="ECO:0000259" key="4">
    <source>
        <dbReference type="Pfam" id="PF17853"/>
    </source>
</evidence>
<evidence type="ECO:0000259" key="2">
    <source>
        <dbReference type="Pfam" id="PF07905"/>
    </source>
</evidence>
<feature type="domain" description="PucR C-terminal helix-turn-helix" evidence="3">
    <location>
        <begin position="472"/>
        <end position="529"/>
    </location>
</feature>
<dbReference type="InterPro" id="IPR025736">
    <property type="entry name" value="PucR_C-HTH_dom"/>
</dbReference>
<organism evidence="5 6">
    <name type="scientific">Lentilactobacillus hilgardii</name>
    <name type="common">Lactobacillus hilgardii</name>
    <dbReference type="NCBI Taxonomy" id="1588"/>
    <lineage>
        <taxon>Bacteria</taxon>
        <taxon>Bacillati</taxon>
        <taxon>Bacillota</taxon>
        <taxon>Bacilli</taxon>
        <taxon>Lactobacillales</taxon>
        <taxon>Lactobacillaceae</taxon>
        <taxon>Lentilactobacillus</taxon>
    </lineage>
</organism>
<dbReference type="PANTHER" id="PTHR33744:SF1">
    <property type="entry name" value="DNA-BINDING TRANSCRIPTIONAL ACTIVATOR ADER"/>
    <property type="match status" value="1"/>
</dbReference>
<dbReference type="InterPro" id="IPR051448">
    <property type="entry name" value="CdaR-like_regulators"/>
</dbReference>
<reference evidence="5 6" key="1">
    <citation type="submission" date="2019-12" db="EMBL/GenBank/DDBJ databases">
        <title>Lactobacillus hilgardii FLUB.</title>
        <authorList>
            <person name="Gustaw K."/>
        </authorList>
    </citation>
    <scope>NUCLEOTIDE SEQUENCE [LARGE SCALE GENOMIC DNA]</scope>
    <source>
        <strain evidence="5 6">FLUB</strain>
    </source>
</reference>
<dbReference type="GeneID" id="69056992"/>
<dbReference type="RefSeq" id="WP_003551556.1">
    <property type="nucleotide sequence ID" value="NZ_CABKOL010000106.1"/>
</dbReference>
<sequence>MAIILKDIQKIESLNNSKLIAGSAGLNNPVENIMITEAPDVEQWITPNEVLLSSLYGFDNLSEKAIGQFMRSLHNHNCSGLIIKTSRFVNEIPQTIIDDCNQYKIPLIEIPKNIKYNDIMLESMQLLFNEKNLLLNQYKKINQQFIQLAIQNSSFNAIVNLLSSLVSNPTFIFKIEDNIASNIIHNDQNTHKLKEIDFTQRRPVPKKEYTNYQYYEVTLTDKSFKLLMVKIPQSQDQLYLGVLQENQILQDVDFMAIENAVNFTQMEVLKQTALNQGLRTYANDIIDDLINGKIASEEEFQATLKHFNLVETSNYRVTVVQALKEEKVQPDYYRDNPREADRVVSQFKLYWPNTVYRIRQNRIILIISEDQQTPEKLQDNLQKILQTLEDTHPNLNFQIGLSETCHPKDFKVYASQALKTLQIASHLNKRNQIFNYNDLGFYRFLFQVDNPEKLRSFVPEDLLKIYKDKPELYTTLKTYLEHNQNAKASASALFIHPKTMSYRLNKIQERTSINFSDVDEVFRLNVGIRVLNVLNDETV</sequence>
<gene>
    <name evidence="5" type="ORF">GQR93_01320</name>
</gene>
<evidence type="ECO:0000313" key="6">
    <source>
        <dbReference type="Proteomes" id="UP000465035"/>
    </source>
</evidence>
<dbReference type="SMR" id="A0A6P1E2X1"/>